<dbReference type="AlphaFoldDB" id="A0A9D6Z4T8"/>
<evidence type="ECO:0000256" key="2">
    <source>
        <dbReference type="SAM" id="MobiDB-lite"/>
    </source>
</evidence>
<feature type="compositionally biased region" description="Pro residues" evidence="2">
    <location>
        <begin position="152"/>
        <end position="170"/>
    </location>
</feature>
<sequence length="206" mass="23692">MRRVVVFLVLLASLLSTSMQYARAEQPDQNKIQDRIEFLTMWKMMEALDLDKSTAEKILEVRKNFLSQRKTLLASLQENFQNLQQTLKDTPRGKENEKELTGLLTQIREKRKRLETLDDELYEHISQVLSVRQQAELVLFLRDFRREMRALMPPPPPPPHRGPGGLPPPFDHGMESTFDHGMEPPFPRGDSVEGPGGGGPPRKPRK</sequence>
<organism evidence="4 5">
    <name type="scientific">Desulfomonile tiedjei</name>
    <dbReference type="NCBI Taxonomy" id="2358"/>
    <lineage>
        <taxon>Bacteria</taxon>
        <taxon>Pseudomonadati</taxon>
        <taxon>Thermodesulfobacteriota</taxon>
        <taxon>Desulfomonilia</taxon>
        <taxon>Desulfomonilales</taxon>
        <taxon>Desulfomonilaceae</taxon>
        <taxon>Desulfomonile</taxon>
    </lineage>
</organism>
<evidence type="ECO:0000313" key="5">
    <source>
        <dbReference type="Proteomes" id="UP000807825"/>
    </source>
</evidence>
<feature type="compositionally biased region" description="Basic and acidic residues" evidence="2">
    <location>
        <begin position="172"/>
        <end position="182"/>
    </location>
</feature>
<gene>
    <name evidence="4" type="ORF">HY912_15475</name>
</gene>
<name>A0A9D6Z4T8_9BACT</name>
<evidence type="ECO:0000313" key="4">
    <source>
        <dbReference type="EMBL" id="MBI5250887.1"/>
    </source>
</evidence>
<keyword evidence="3" id="KW-0732">Signal</keyword>
<accession>A0A9D6Z4T8</accession>
<dbReference type="Proteomes" id="UP000807825">
    <property type="component" value="Unassembled WGS sequence"/>
</dbReference>
<reference evidence="4" key="1">
    <citation type="submission" date="2020-07" db="EMBL/GenBank/DDBJ databases">
        <title>Huge and variable diversity of episymbiotic CPR bacteria and DPANN archaea in groundwater ecosystems.</title>
        <authorList>
            <person name="He C.Y."/>
            <person name="Keren R."/>
            <person name="Whittaker M."/>
            <person name="Farag I.F."/>
            <person name="Doudna J."/>
            <person name="Cate J.H.D."/>
            <person name="Banfield J.F."/>
        </authorList>
    </citation>
    <scope>NUCLEOTIDE SEQUENCE</scope>
    <source>
        <strain evidence="4">NC_groundwater_1664_Pr3_B-0.1um_52_9</strain>
    </source>
</reference>
<feature type="region of interest" description="Disordered" evidence="2">
    <location>
        <begin position="150"/>
        <end position="206"/>
    </location>
</feature>
<proteinExistence type="predicted"/>
<keyword evidence="1" id="KW-0175">Coiled coil</keyword>
<evidence type="ECO:0008006" key="6">
    <source>
        <dbReference type="Google" id="ProtNLM"/>
    </source>
</evidence>
<comment type="caution">
    <text evidence="4">The sequence shown here is derived from an EMBL/GenBank/DDBJ whole genome shotgun (WGS) entry which is preliminary data.</text>
</comment>
<evidence type="ECO:0000256" key="3">
    <source>
        <dbReference type="SAM" id="SignalP"/>
    </source>
</evidence>
<evidence type="ECO:0000256" key="1">
    <source>
        <dbReference type="SAM" id="Coils"/>
    </source>
</evidence>
<feature type="signal peptide" evidence="3">
    <location>
        <begin position="1"/>
        <end position="24"/>
    </location>
</feature>
<dbReference type="EMBL" id="JACRDE010000401">
    <property type="protein sequence ID" value="MBI5250887.1"/>
    <property type="molecule type" value="Genomic_DNA"/>
</dbReference>
<feature type="coiled-coil region" evidence="1">
    <location>
        <begin position="66"/>
        <end position="120"/>
    </location>
</feature>
<feature type="chain" id="PRO_5039374438" description="Periplasmic heavy metal sensor" evidence="3">
    <location>
        <begin position="25"/>
        <end position="206"/>
    </location>
</feature>
<protein>
    <recommendedName>
        <fullName evidence="6">Periplasmic heavy metal sensor</fullName>
    </recommendedName>
</protein>